<dbReference type="EMBL" id="SRLO01001149">
    <property type="protein sequence ID" value="TNN40911.1"/>
    <property type="molecule type" value="Genomic_DNA"/>
</dbReference>
<dbReference type="Proteomes" id="UP000314294">
    <property type="component" value="Unassembled WGS sequence"/>
</dbReference>
<feature type="region of interest" description="Disordered" evidence="1">
    <location>
        <begin position="55"/>
        <end position="96"/>
    </location>
</feature>
<dbReference type="OrthoDB" id="8880310at2759"/>
<accession>A0A4Z2FIY0</accession>
<feature type="region of interest" description="Disordered" evidence="1">
    <location>
        <begin position="168"/>
        <end position="188"/>
    </location>
</feature>
<proteinExistence type="predicted"/>
<dbReference type="AlphaFoldDB" id="A0A4Z2FIY0"/>
<protein>
    <submittedName>
        <fullName evidence="2">Dynein heavy chain 1, axonemal</fullName>
    </submittedName>
</protein>
<keyword evidence="3" id="KW-1185">Reference proteome</keyword>
<organism evidence="2 3">
    <name type="scientific">Liparis tanakae</name>
    <name type="common">Tanaka's snailfish</name>
    <dbReference type="NCBI Taxonomy" id="230148"/>
    <lineage>
        <taxon>Eukaryota</taxon>
        <taxon>Metazoa</taxon>
        <taxon>Chordata</taxon>
        <taxon>Craniata</taxon>
        <taxon>Vertebrata</taxon>
        <taxon>Euteleostomi</taxon>
        <taxon>Actinopterygii</taxon>
        <taxon>Neopterygii</taxon>
        <taxon>Teleostei</taxon>
        <taxon>Neoteleostei</taxon>
        <taxon>Acanthomorphata</taxon>
        <taxon>Eupercaria</taxon>
        <taxon>Perciformes</taxon>
        <taxon>Cottioidei</taxon>
        <taxon>Cottales</taxon>
        <taxon>Liparidae</taxon>
        <taxon>Liparis</taxon>
    </lineage>
</organism>
<evidence type="ECO:0000313" key="3">
    <source>
        <dbReference type="Proteomes" id="UP000314294"/>
    </source>
</evidence>
<feature type="compositionally biased region" description="Low complexity" evidence="1">
    <location>
        <begin position="60"/>
        <end position="70"/>
    </location>
</feature>
<evidence type="ECO:0000313" key="2">
    <source>
        <dbReference type="EMBL" id="TNN40911.1"/>
    </source>
</evidence>
<evidence type="ECO:0000256" key="1">
    <source>
        <dbReference type="SAM" id="MobiDB-lite"/>
    </source>
</evidence>
<gene>
    <name evidence="2" type="primary">Dnah1_4</name>
    <name evidence="2" type="ORF">EYF80_048928</name>
</gene>
<name>A0A4Z2FIY0_9TELE</name>
<reference evidence="2 3" key="1">
    <citation type="submission" date="2019-03" db="EMBL/GenBank/DDBJ databases">
        <title>First draft genome of Liparis tanakae, snailfish: a comprehensive survey of snailfish specific genes.</title>
        <authorList>
            <person name="Kim W."/>
            <person name="Song I."/>
            <person name="Jeong J.-H."/>
            <person name="Kim D."/>
            <person name="Kim S."/>
            <person name="Ryu S."/>
            <person name="Song J.Y."/>
            <person name="Lee S.K."/>
        </authorList>
    </citation>
    <scope>NUCLEOTIDE SEQUENCE [LARGE SCALE GENOMIC DNA]</scope>
    <source>
        <tissue evidence="2">Muscle</tissue>
    </source>
</reference>
<sequence>MEGKYFPSLVPHPPITPQPLNLWCKLPEIRKCIVKEQRGIYSEDIATFPSKFSAAGPEIQQRSQRSQSHSVSEFRERNTTKATTSKTPDNQRRPVDNCNHGPLSQKLYFCLGGISQKVHLPYQTLRGQIPRKLAIERRRREYLKLDFEQLLAEEGVGSDLLILRHKSDGEVTSPDEPAPPYLPLERSHGRRPLPAKALLPTAGEGAAGTMFYVYYTAWTEMDAIR</sequence>
<comment type="caution">
    <text evidence="2">The sequence shown here is derived from an EMBL/GenBank/DDBJ whole genome shotgun (WGS) entry which is preliminary data.</text>
</comment>